<evidence type="ECO:0000256" key="1">
    <source>
        <dbReference type="SAM" id="MobiDB-lite"/>
    </source>
</evidence>
<dbReference type="RefSeq" id="WP_105214841.1">
    <property type="nucleotide sequence ID" value="NZ_CP027062.1"/>
</dbReference>
<name>A0A2S0HU99_9FLAO</name>
<feature type="compositionally biased region" description="Basic and acidic residues" evidence="1">
    <location>
        <begin position="270"/>
        <end position="283"/>
    </location>
</feature>
<evidence type="ECO:0000256" key="2">
    <source>
        <dbReference type="SAM" id="SignalP"/>
    </source>
</evidence>
<keyword evidence="4" id="KW-1185">Reference proteome</keyword>
<dbReference type="Proteomes" id="UP000238442">
    <property type="component" value="Chromosome"/>
</dbReference>
<dbReference type="AlphaFoldDB" id="A0A2S0HU99"/>
<dbReference type="EMBL" id="CP027062">
    <property type="protein sequence ID" value="AVI50205.1"/>
    <property type="molecule type" value="Genomic_DNA"/>
</dbReference>
<reference evidence="3 4" key="1">
    <citation type="submission" date="2018-02" db="EMBL/GenBank/DDBJ databases">
        <title>Genomic analysis of the strain RR4-38 isolated from a seawater recirculating aquaculture system.</title>
        <authorList>
            <person name="Kim Y.-S."/>
            <person name="Jang Y.H."/>
            <person name="Kim K.-H."/>
        </authorList>
    </citation>
    <scope>NUCLEOTIDE SEQUENCE [LARGE SCALE GENOMIC DNA]</scope>
    <source>
        <strain evidence="3 4">RR4-38</strain>
    </source>
</reference>
<evidence type="ECO:0000313" key="4">
    <source>
        <dbReference type="Proteomes" id="UP000238442"/>
    </source>
</evidence>
<organism evidence="3 4">
    <name type="scientific">Pukyongia salina</name>
    <dbReference type="NCBI Taxonomy" id="2094025"/>
    <lineage>
        <taxon>Bacteria</taxon>
        <taxon>Pseudomonadati</taxon>
        <taxon>Bacteroidota</taxon>
        <taxon>Flavobacteriia</taxon>
        <taxon>Flavobacteriales</taxon>
        <taxon>Flavobacteriaceae</taxon>
        <taxon>Pukyongia</taxon>
    </lineage>
</organism>
<keyword evidence="2" id="KW-0732">Signal</keyword>
<protein>
    <submittedName>
        <fullName evidence="3">GLPGLI family protein</fullName>
    </submittedName>
</protein>
<proteinExistence type="predicted"/>
<accession>A0A2S0HU99</accession>
<feature type="region of interest" description="Disordered" evidence="1">
    <location>
        <begin position="257"/>
        <end position="283"/>
    </location>
</feature>
<dbReference type="NCBIfam" id="TIGR01200">
    <property type="entry name" value="GLPGLI"/>
    <property type="match status" value="1"/>
</dbReference>
<dbReference type="OrthoDB" id="1068986at2"/>
<feature type="chain" id="PRO_5015758859" evidence="2">
    <location>
        <begin position="21"/>
        <end position="283"/>
    </location>
</feature>
<dbReference type="Pfam" id="PF09697">
    <property type="entry name" value="Porph_ging"/>
    <property type="match status" value="1"/>
</dbReference>
<dbReference type="InterPro" id="IPR005901">
    <property type="entry name" value="GLPGLI"/>
</dbReference>
<evidence type="ECO:0000313" key="3">
    <source>
        <dbReference type="EMBL" id="AVI50205.1"/>
    </source>
</evidence>
<feature type="signal peptide" evidence="2">
    <location>
        <begin position="1"/>
        <end position="20"/>
    </location>
</feature>
<dbReference type="KEGG" id="aue:C5O00_03080"/>
<gene>
    <name evidence="3" type="ORF">C5O00_03080</name>
</gene>
<sequence>MKSHLTLTLILSMLVFSLLAQDVQGVATYKSHRKVDIQLDSTHMNDEMLDRMQAMLKKQFEKEYTLEFTATESMYKEVETLDKPETMIGNGAEVMVVVSGSGAADELYKNVAENRYVNQNELMGKEFLIKDLLELPNWTLTKESKNIGTYTCFKATYTDSRTITRMVSSSENGKTDTKEESEEEEYTVMAWYTPQIPVKHGPQEYFGLPGLILEVTDGTETLLCNKVVLNPKNGVKIKEPTKGKVVSRAEYDKISEKKSKEMQERFQSSRRGEGRSVEIRMGG</sequence>